<feature type="domain" description="C2H2-type" evidence="12">
    <location>
        <begin position="167"/>
        <end position="201"/>
    </location>
</feature>
<feature type="domain" description="C2H2-type" evidence="12">
    <location>
        <begin position="676"/>
        <end position="704"/>
    </location>
</feature>
<dbReference type="InParanoid" id="A0A6L2QDF6"/>
<dbReference type="InterPro" id="IPR036236">
    <property type="entry name" value="Znf_C2H2_sf"/>
</dbReference>
<keyword evidence="8" id="KW-0804">Transcription</keyword>
<evidence type="ECO:0000256" key="1">
    <source>
        <dbReference type="ARBA" id="ARBA00004123"/>
    </source>
</evidence>
<dbReference type="EMBL" id="BLKM01001521">
    <property type="protein sequence ID" value="GFG40117.1"/>
    <property type="molecule type" value="Genomic_DNA"/>
</dbReference>
<feature type="domain" description="C2H2-type" evidence="12">
    <location>
        <begin position="588"/>
        <end position="615"/>
    </location>
</feature>
<dbReference type="PROSITE" id="PS00028">
    <property type="entry name" value="ZINC_FINGER_C2H2_1"/>
    <property type="match status" value="10"/>
</dbReference>
<comment type="subcellular location">
    <subcellularLocation>
        <location evidence="1">Nucleus</location>
    </subcellularLocation>
</comment>
<feature type="domain" description="C2H2-type" evidence="12">
    <location>
        <begin position="803"/>
        <end position="826"/>
    </location>
</feature>
<keyword evidence="14" id="KW-1185">Reference proteome</keyword>
<dbReference type="Proteomes" id="UP000502823">
    <property type="component" value="Unassembled WGS sequence"/>
</dbReference>
<reference evidence="14" key="1">
    <citation type="submission" date="2020-01" db="EMBL/GenBank/DDBJ databases">
        <title>Draft genome sequence of the Termite Coptotermes fromosanus.</title>
        <authorList>
            <person name="Itakura S."/>
            <person name="Yosikawa Y."/>
            <person name="Umezawa K."/>
        </authorList>
    </citation>
    <scope>NUCLEOTIDE SEQUENCE [LARGE SCALE GENOMIC DNA]</scope>
</reference>
<keyword evidence="9" id="KW-0539">Nucleus</keyword>
<comment type="caution">
    <text evidence="13">The sequence shown here is derived from an EMBL/GenBank/DDBJ whole genome shotgun (WGS) entry which is preliminary data.</text>
</comment>
<evidence type="ECO:0000256" key="3">
    <source>
        <dbReference type="ARBA" id="ARBA00022737"/>
    </source>
</evidence>
<evidence type="ECO:0000256" key="2">
    <source>
        <dbReference type="ARBA" id="ARBA00022723"/>
    </source>
</evidence>
<keyword evidence="5" id="KW-0862">Zinc</keyword>
<evidence type="ECO:0000256" key="5">
    <source>
        <dbReference type="ARBA" id="ARBA00022833"/>
    </source>
</evidence>
<accession>A0A6L2QDF6</accession>
<evidence type="ECO:0000259" key="12">
    <source>
        <dbReference type="PROSITE" id="PS50157"/>
    </source>
</evidence>
<feature type="domain" description="C2H2-type" evidence="12">
    <location>
        <begin position="648"/>
        <end position="675"/>
    </location>
</feature>
<evidence type="ECO:0000256" key="10">
    <source>
        <dbReference type="PROSITE-ProRule" id="PRU00042"/>
    </source>
</evidence>
<dbReference type="InterPro" id="IPR013087">
    <property type="entry name" value="Znf_C2H2_type"/>
</dbReference>
<dbReference type="FunFam" id="3.30.160.60:FF:000100">
    <property type="entry name" value="Zinc finger 45-like"/>
    <property type="match status" value="2"/>
</dbReference>
<evidence type="ECO:0000256" key="11">
    <source>
        <dbReference type="SAM" id="MobiDB-lite"/>
    </source>
</evidence>
<dbReference type="SMART" id="SM00355">
    <property type="entry name" value="ZnF_C2H2"/>
    <property type="match status" value="13"/>
</dbReference>
<evidence type="ECO:0000256" key="9">
    <source>
        <dbReference type="ARBA" id="ARBA00023242"/>
    </source>
</evidence>
<evidence type="ECO:0000313" key="14">
    <source>
        <dbReference type="Proteomes" id="UP000502823"/>
    </source>
</evidence>
<dbReference type="GO" id="GO:0003677">
    <property type="term" value="F:DNA binding"/>
    <property type="evidence" value="ECO:0007669"/>
    <property type="project" value="UniProtKB-KW"/>
</dbReference>
<organism evidence="13 14">
    <name type="scientific">Coptotermes formosanus</name>
    <name type="common">Formosan subterranean termite</name>
    <dbReference type="NCBI Taxonomy" id="36987"/>
    <lineage>
        <taxon>Eukaryota</taxon>
        <taxon>Metazoa</taxon>
        <taxon>Ecdysozoa</taxon>
        <taxon>Arthropoda</taxon>
        <taxon>Hexapoda</taxon>
        <taxon>Insecta</taxon>
        <taxon>Pterygota</taxon>
        <taxon>Neoptera</taxon>
        <taxon>Polyneoptera</taxon>
        <taxon>Dictyoptera</taxon>
        <taxon>Blattodea</taxon>
        <taxon>Blattoidea</taxon>
        <taxon>Termitoidae</taxon>
        <taxon>Rhinotermitidae</taxon>
        <taxon>Coptotermes</taxon>
    </lineage>
</organism>
<protein>
    <recommendedName>
        <fullName evidence="12">C2H2-type domain-containing protein</fullName>
    </recommendedName>
</protein>
<keyword evidence="2" id="KW-0479">Metal-binding</keyword>
<dbReference type="Gene3D" id="3.30.160.60">
    <property type="entry name" value="Classic Zinc Finger"/>
    <property type="match status" value="8"/>
</dbReference>
<proteinExistence type="predicted"/>
<feature type="domain" description="C2H2-type" evidence="12">
    <location>
        <begin position="620"/>
        <end position="647"/>
    </location>
</feature>
<keyword evidence="7" id="KW-0238">DNA-binding</keyword>
<dbReference type="GO" id="GO:0006355">
    <property type="term" value="P:regulation of DNA-templated transcription"/>
    <property type="evidence" value="ECO:0007669"/>
    <property type="project" value="UniProtKB-ARBA"/>
</dbReference>
<dbReference type="OrthoDB" id="8117402at2759"/>
<feature type="domain" description="C2H2-type" evidence="12">
    <location>
        <begin position="532"/>
        <end position="559"/>
    </location>
</feature>
<dbReference type="GO" id="GO:0008270">
    <property type="term" value="F:zinc ion binding"/>
    <property type="evidence" value="ECO:0007669"/>
    <property type="project" value="UniProtKB-KW"/>
</dbReference>
<gene>
    <name evidence="13" type="ORF">Cfor_09368</name>
</gene>
<evidence type="ECO:0000256" key="8">
    <source>
        <dbReference type="ARBA" id="ARBA00023163"/>
    </source>
</evidence>
<evidence type="ECO:0000256" key="4">
    <source>
        <dbReference type="ARBA" id="ARBA00022771"/>
    </source>
</evidence>
<feature type="domain" description="C2H2-type" evidence="12">
    <location>
        <begin position="431"/>
        <end position="453"/>
    </location>
</feature>
<feature type="compositionally biased region" description="Pro residues" evidence="11">
    <location>
        <begin position="98"/>
        <end position="119"/>
    </location>
</feature>
<feature type="domain" description="C2H2-type" evidence="12">
    <location>
        <begin position="559"/>
        <end position="587"/>
    </location>
</feature>
<dbReference type="FunFam" id="3.30.160.60:FF:002343">
    <property type="entry name" value="Zinc finger protein 33A"/>
    <property type="match status" value="1"/>
</dbReference>
<dbReference type="GO" id="GO:0005634">
    <property type="term" value="C:nucleus"/>
    <property type="evidence" value="ECO:0007669"/>
    <property type="project" value="UniProtKB-SubCell"/>
</dbReference>
<dbReference type="PANTHER" id="PTHR24409">
    <property type="entry name" value="ZINC FINGER PROTEIN 142"/>
    <property type="match status" value="1"/>
</dbReference>
<keyword evidence="4 10" id="KW-0863">Zinc-finger</keyword>
<dbReference type="Pfam" id="PF00096">
    <property type="entry name" value="zf-C2H2"/>
    <property type="match status" value="4"/>
</dbReference>
<dbReference type="AlphaFoldDB" id="A0A6L2QDF6"/>
<keyword evidence="3" id="KW-0677">Repeat</keyword>
<evidence type="ECO:0000256" key="7">
    <source>
        <dbReference type="ARBA" id="ARBA00023125"/>
    </source>
</evidence>
<name>A0A6L2QDF6_COPFO</name>
<feature type="domain" description="C2H2-type" evidence="12">
    <location>
        <begin position="126"/>
        <end position="148"/>
    </location>
</feature>
<evidence type="ECO:0000256" key="6">
    <source>
        <dbReference type="ARBA" id="ARBA00023015"/>
    </source>
</evidence>
<dbReference type="FunFam" id="3.30.160.60:FF:000446">
    <property type="entry name" value="Zinc finger protein"/>
    <property type="match status" value="1"/>
</dbReference>
<evidence type="ECO:0000313" key="13">
    <source>
        <dbReference type="EMBL" id="GFG40117.1"/>
    </source>
</evidence>
<sequence>MNTELERLNGNEKNIQTEVFSNDDYHQSGVDIQCACKLEVHSEGEDGEECVVRQQMTEKYVEFAMKNENADPTGTTDDESMAVEALRQLGGMFDTALVPPPSTPPPPGPPPPPTPPPATTAPFRQHYCSICGESFERKTDLENHTVCHQIRVLKSLHCPQRILEYDNHCRTLHVTVRTCGNLFRRKADLKSHMVCHQMERPHRCPQCGADFQRPSSLTNHMKLHAYIPGRALHVSSPPVPPPLPNYFPPTTSTQSNQPISNKVSVEQVSSYNGWDGNVLPQNQNLETPVTSSNHELTYESLEPKQYSQTPDISENISHFHYGGNSGIVIESIKTLQGQRCHTSTPTTEAHPGNSTQSGSSISNFDNVTHIDYTTKNQNFNFNSDGCGETAVKVEPMPYVSAMNCPSTEETYNCPPVVEHPQPSIHNSQRPHICRHCGLAFAREKALESHTRLHQDHWGSPVECDKCEEMFPEDISLRQHQETCLGKVVGTPQQNQQPQEQHHHQQQIERFKTNPCSVNPSLNVAQPSKMGKHACPECEKRFTSKQKLHRHMWIHRKRPSVCEVCGISLADRGALDEHRRTQHTGDTPYTCNECGKSFSSRQGLWEHGRRHAAKGTRSCPFLCQHCGKGFASREGHLIHTRIHTGERPYGCRYCWKAFRDGGTLRKHERIHTGERPHVCPLCLRAFNQKVVLREHVRWVHAARSSDSCHLCGYVSGDREALCAHIVKHSDQLAAAAKAAKGKEEPSKTAGAQDVLNTVNPTEAPSSLRPEPYDAAKFILNNGLPSESPNSNRNSTTLPEIKAEYTCVMCLEVFKFRSELLDHVRIHI</sequence>
<keyword evidence="6" id="KW-0805">Transcription regulation</keyword>
<dbReference type="FunFam" id="3.30.160.60:FF:000325">
    <property type="entry name" value="ZFP90 zinc finger protein"/>
    <property type="match status" value="1"/>
</dbReference>
<feature type="region of interest" description="Disordered" evidence="11">
    <location>
        <begin position="94"/>
        <end position="119"/>
    </location>
</feature>
<dbReference type="SUPFAM" id="SSF57667">
    <property type="entry name" value="beta-beta-alpha zinc fingers"/>
    <property type="match status" value="6"/>
</dbReference>
<feature type="domain" description="C2H2-type" evidence="12">
    <location>
        <begin position="202"/>
        <end position="225"/>
    </location>
</feature>
<dbReference type="PROSITE" id="PS50157">
    <property type="entry name" value="ZINC_FINGER_C2H2_2"/>
    <property type="match status" value="11"/>
</dbReference>
<feature type="region of interest" description="Disordered" evidence="11">
    <location>
        <begin position="338"/>
        <end position="361"/>
    </location>
</feature>
<dbReference type="PANTHER" id="PTHR24409:SF433">
    <property type="entry name" value="LD24322P"/>
    <property type="match status" value="1"/>
</dbReference>